<evidence type="ECO:0000313" key="3">
    <source>
        <dbReference type="EMBL" id="CAI8037348.1"/>
    </source>
</evidence>
<dbReference type="AlphaFoldDB" id="A0AA35SWU8"/>
<feature type="compositionally biased region" description="Basic and acidic residues" evidence="1">
    <location>
        <begin position="18"/>
        <end position="27"/>
    </location>
</feature>
<dbReference type="PROSITE" id="PS50017">
    <property type="entry name" value="DEATH_DOMAIN"/>
    <property type="match status" value="1"/>
</dbReference>
<accession>A0AA35SWU8</accession>
<evidence type="ECO:0000259" key="2">
    <source>
        <dbReference type="PROSITE" id="PS50017"/>
    </source>
</evidence>
<dbReference type="SUPFAM" id="SSF47986">
    <property type="entry name" value="DEATH domain"/>
    <property type="match status" value="1"/>
</dbReference>
<proteinExistence type="predicted"/>
<feature type="region of interest" description="Disordered" evidence="1">
    <location>
        <begin position="157"/>
        <end position="271"/>
    </location>
</feature>
<name>A0AA35SWU8_GEOBA</name>
<feature type="region of interest" description="Disordered" evidence="1">
    <location>
        <begin position="330"/>
        <end position="364"/>
    </location>
</feature>
<protein>
    <recommendedName>
        <fullName evidence="2">Death domain-containing protein</fullName>
    </recommendedName>
</protein>
<evidence type="ECO:0000256" key="1">
    <source>
        <dbReference type="SAM" id="MobiDB-lite"/>
    </source>
</evidence>
<dbReference type="GO" id="GO:0007165">
    <property type="term" value="P:signal transduction"/>
    <property type="evidence" value="ECO:0007669"/>
    <property type="project" value="InterPro"/>
</dbReference>
<dbReference type="InterPro" id="IPR011029">
    <property type="entry name" value="DEATH-like_dom_sf"/>
</dbReference>
<feature type="compositionally biased region" description="Basic and acidic residues" evidence="1">
    <location>
        <begin position="335"/>
        <end position="364"/>
    </location>
</feature>
<feature type="compositionally biased region" description="Polar residues" evidence="1">
    <location>
        <begin position="244"/>
        <end position="258"/>
    </location>
</feature>
<dbReference type="InterPro" id="IPR000488">
    <property type="entry name" value="Death_dom"/>
</dbReference>
<dbReference type="CDD" id="cd01670">
    <property type="entry name" value="Death"/>
    <property type="match status" value="1"/>
</dbReference>
<feature type="compositionally biased region" description="Acidic residues" evidence="1">
    <location>
        <begin position="159"/>
        <end position="168"/>
    </location>
</feature>
<keyword evidence="4" id="KW-1185">Reference proteome</keyword>
<feature type="compositionally biased region" description="Basic and acidic residues" evidence="1">
    <location>
        <begin position="212"/>
        <end position="225"/>
    </location>
</feature>
<dbReference type="Proteomes" id="UP001174909">
    <property type="component" value="Unassembled WGS sequence"/>
</dbReference>
<feature type="region of interest" description="Disordered" evidence="1">
    <location>
        <begin position="1"/>
        <end position="43"/>
    </location>
</feature>
<comment type="caution">
    <text evidence="3">The sequence shown here is derived from an EMBL/GenBank/DDBJ whole genome shotgun (WGS) entry which is preliminary data.</text>
</comment>
<feature type="domain" description="Death" evidence="2">
    <location>
        <begin position="82"/>
        <end position="144"/>
    </location>
</feature>
<dbReference type="EMBL" id="CASHTH010002927">
    <property type="protein sequence ID" value="CAI8037348.1"/>
    <property type="molecule type" value="Genomic_DNA"/>
</dbReference>
<dbReference type="Gene3D" id="1.10.533.10">
    <property type="entry name" value="Death Domain, Fas"/>
    <property type="match status" value="1"/>
</dbReference>
<organism evidence="3 4">
    <name type="scientific">Geodia barretti</name>
    <name type="common">Barrett's horny sponge</name>
    <dbReference type="NCBI Taxonomy" id="519541"/>
    <lineage>
        <taxon>Eukaryota</taxon>
        <taxon>Metazoa</taxon>
        <taxon>Porifera</taxon>
        <taxon>Demospongiae</taxon>
        <taxon>Heteroscleromorpha</taxon>
        <taxon>Tetractinellida</taxon>
        <taxon>Astrophorina</taxon>
        <taxon>Geodiidae</taxon>
        <taxon>Geodia</taxon>
    </lineage>
</organism>
<gene>
    <name evidence="3" type="ORF">GBAR_LOCUS20872</name>
</gene>
<evidence type="ECO:0000313" key="4">
    <source>
        <dbReference type="Proteomes" id="UP001174909"/>
    </source>
</evidence>
<sequence>MRARLARPGPPPHYYSSSERRQGRITDRTAMATWGQPSSSPPTYEQILNRHGLKRREMQRRCSGDELFPIAREMIRWRSIDLGLQKGIINSIENDPTTGEEEKQIKLLERWRESYGHDATYDRLAYSFCSSNRVDLADVVCEMRKKGCQVPLPASDMSELWEETETETEGNVQPFVKPEEATTTDEGAVDDRGIPPGQAESIGAGQRSRPRTVSEKGQNPEEKQIGFDQSGWQEQSDGRKSTPIFASSFPSVKQKSPQTKPPKHALAESPKALEMTCEALKSSLTHIDKLREERETMATNNEKKVRELLDRNNKAARLMAEKDRQIQALGGEANDMQKRLRAEQKESRKVKGGLAERDKKISELQDDIQQRDKELEQVKDNQQKLTEVRSSFCKPGENWRMKRG</sequence>
<reference evidence="3" key="1">
    <citation type="submission" date="2023-03" db="EMBL/GenBank/DDBJ databases">
        <authorList>
            <person name="Steffen K."/>
            <person name="Cardenas P."/>
        </authorList>
    </citation>
    <scope>NUCLEOTIDE SEQUENCE</scope>
</reference>